<evidence type="ECO:0000256" key="4">
    <source>
        <dbReference type="ARBA" id="ARBA00022989"/>
    </source>
</evidence>
<dbReference type="InterPro" id="IPR018247">
    <property type="entry name" value="EF_Hand_1_Ca_BS"/>
</dbReference>
<dbReference type="Gene3D" id="1.20.120.350">
    <property type="entry name" value="Voltage-gated potassium channels. Chain C"/>
    <property type="match status" value="1"/>
</dbReference>
<feature type="transmembrane region" description="Helical" evidence="6">
    <location>
        <begin position="137"/>
        <end position="161"/>
    </location>
</feature>
<keyword evidence="5 6" id="KW-0472">Membrane</keyword>
<feature type="signal peptide" evidence="7">
    <location>
        <begin position="1"/>
        <end position="17"/>
    </location>
</feature>
<feature type="chain" id="PRO_5031413170" description="EF-hand domain-containing protein" evidence="7">
    <location>
        <begin position="18"/>
        <end position="490"/>
    </location>
</feature>
<feature type="domain" description="EF-hand" evidence="8">
    <location>
        <begin position="315"/>
        <end position="350"/>
    </location>
</feature>
<name>A0A7S1RGP6_ALECA</name>
<evidence type="ECO:0000256" key="1">
    <source>
        <dbReference type="ARBA" id="ARBA00004141"/>
    </source>
</evidence>
<dbReference type="SUPFAM" id="SSF47473">
    <property type="entry name" value="EF-hand"/>
    <property type="match status" value="1"/>
</dbReference>
<evidence type="ECO:0000256" key="3">
    <source>
        <dbReference type="ARBA" id="ARBA00022837"/>
    </source>
</evidence>
<dbReference type="Gene3D" id="1.10.287.70">
    <property type="match status" value="1"/>
</dbReference>
<dbReference type="PROSITE" id="PS00018">
    <property type="entry name" value="EF_HAND_1"/>
    <property type="match status" value="1"/>
</dbReference>
<evidence type="ECO:0000256" key="6">
    <source>
        <dbReference type="SAM" id="Phobius"/>
    </source>
</evidence>
<evidence type="ECO:0000259" key="8">
    <source>
        <dbReference type="PROSITE" id="PS50222"/>
    </source>
</evidence>
<dbReference type="PROSITE" id="PS50222">
    <property type="entry name" value="EF_HAND_2"/>
    <property type="match status" value="1"/>
</dbReference>
<evidence type="ECO:0000256" key="5">
    <source>
        <dbReference type="ARBA" id="ARBA00023136"/>
    </source>
</evidence>
<dbReference type="InterPro" id="IPR011992">
    <property type="entry name" value="EF-hand-dom_pair"/>
</dbReference>
<gene>
    <name evidence="9" type="ORF">ACAT0790_LOCUS42240</name>
</gene>
<dbReference type="PANTHER" id="PTHR10037">
    <property type="entry name" value="VOLTAGE-GATED CATION CHANNEL CALCIUM AND SODIUM"/>
    <property type="match status" value="1"/>
</dbReference>
<dbReference type="AlphaFoldDB" id="A0A7S1RGP6"/>
<feature type="transmembrane region" description="Helical" evidence="6">
    <location>
        <begin position="222"/>
        <end position="244"/>
    </location>
</feature>
<dbReference type="InterPro" id="IPR002048">
    <property type="entry name" value="EF_hand_dom"/>
</dbReference>
<evidence type="ECO:0000256" key="2">
    <source>
        <dbReference type="ARBA" id="ARBA00022692"/>
    </source>
</evidence>
<keyword evidence="2 6" id="KW-0812">Transmembrane</keyword>
<proteinExistence type="predicted"/>
<organism evidence="9">
    <name type="scientific">Alexandrium catenella</name>
    <name type="common">Red tide dinoflagellate</name>
    <name type="synonym">Gonyaulax catenella</name>
    <dbReference type="NCBI Taxonomy" id="2925"/>
    <lineage>
        <taxon>Eukaryota</taxon>
        <taxon>Sar</taxon>
        <taxon>Alveolata</taxon>
        <taxon>Dinophyceae</taxon>
        <taxon>Gonyaulacales</taxon>
        <taxon>Pyrocystaceae</taxon>
        <taxon>Alexandrium</taxon>
    </lineage>
</organism>
<dbReference type="PANTHER" id="PTHR10037:SF62">
    <property type="entry name" value="SODIUM CHANNEL PROTEIN 60E"/>
    <property type="match status" value="1"/>
</dbReference>
<dbReference type="EMBL" id="HBGE01070446">
    <property type="protein sequence ID" value="CAD9165472.1"/>
    <property type="molecule type" value="Transcribed_RNA"/>
</dbReference>
<sequence length="490" mass="54662">MAVILVNIALMAAEAESKEVRAFTKEVGIFEFSFVAFFSFEVALRIYVHGFVGFFCNEEGEERHWNWIDSVIVSMGLLALVIRPSKSGFRRSDGDNEWSSCLLLLRGLRIIRVIRLFKGLRQLHMLVRGMFKSFEAVFWILVLGFLIILLFAVSVTTIVGIHSNLWSVANCGAKCGPEDQERIQELFGNLTASMWTMFQFVTLDDWAEIIHLVAKRLWVMRFFFLAYTLIASFALISLLTGVMAEHIMSESQETAKANGDEDIKQYIDMLQTCFMAKQRASADLGEGLSLDQLTVLLSDKKVSKYLKRLGLSNTFRREDAEDAFQAMDLDGNGVLSWDEFNKGLKSISGPATAREVALVRADVQRMLRSRPSSPTQSRILPGIPLEQVSRAQRLRAAEEVSSAQRLGAVEERLARIDAAVVQLVQSSKQEGSSNHRSGPLEEVSSVKRLTAVEERLAGIEAAVVQLVHAFKQGPMQGSRAVSGGQTSLRQ</sequence>
<reference evidence="9" key="1">
    <citation type="submission" date="2021-01" db="EMBL/GenBank/DDBJ databases">
        <authorList>
            <person name="Corre E."/>
            <person name="Pelletier E."/>
            <person name="Niang G."/>
            <person name="Scheremetjew M."/>
            <person name="Finn R."/>
            <person name="Kale V."/>
            <person name="Holt S."/>
            <person name="Cochrane G."/>
            <person name="Meng A."/>
            <person name="Brown T."/>
            <person name="Cohen L."/>
        </authorList>
    </citation>
    <scope>NUCLEOTIDE SEQUENCE</scope>
    <source>
        <strain evidence="9">OF101</strain>
    </source>
</reference>
<dbReference type="InterPro" id="IPR005821">
    <property type="entry name" value="Ion_trans_dom"/>
</dbReference>
<evidence type="ECO:0000313" key="9">
    <source>
        <dbReference type="EMBL" id="CAD9165472.1"/>
    </source>
</evidence>
<dbReference type="Gene3D" id="1.10.238.10">
    <property type="entry name" value="EF-hand"/>
    <property type="match status" value="1"/>
</dbReference>
<dbReference type="GO" id="GO:0001518">
    <property type="term" value="C:voltage-gated sodium channel complex"/>
    <property type="evidence" value="ECO:0007669"/>
    <property type="project" value="TreeGrafter"/>
</dbReference>
<dbReference type="Pfam" id="PF00520">
    <property type="entry name" value="Ion_trans"/>
    <property type="match status" value="1"/>
</dbReference>
<dbReference type="GO" id="GO:0005509">
    <property type="term" value="F:calcium ion binding"/>
    <property type="evidence" value="ECO:0007669"/>
    <property type="project" value="InterPro"/>
</dbReference>
<accession>A0A7S1RGP6</accession>
<evidence type="ECO:0000256" key="7">
    <source>
        <dbReference type="SAM" id="SignalP"/>
    </source>
</evidence>
<dbReference type="GO" id="GO:0005248">
    <property type="term" value="F:voltage-gated sodium channel activity"/>
    <property type="evidence" value="ECO:0007669"/>
    <property type="project" value="TreeGrafter"/>
</dbReference>
<comment type="subcellular location">
    <subcellularLocation>
        <location evidence="1">Membrane</location>
        <topology evidence="1">Multi-pass membrane protein</topology>
    </subcellularLocation>
</comment>
<keyword evidence="7" id="KW-0732">Signal</keyword>
<dbReference type="SUPFAM" id="SSF81324">
    <property type="entry name" value="Voltage-gated potassium channels"/>
    <property type="match status" value="1"/>
</dbReference>
<keyword evidence="3" id="KW-0106">Calcium</keyword>
<feature type="transmembrane region" description="Helical" evidence="6">
    <location>
        <begin position="67"/>
        <end position="85"/>
    </location>
</feature>
<feature type="transmembrane region" description="Helical" evidence="6">
    <location>
        <begin position="33"/>
        <end position="55"/>
    </location>
</feature>
<dbReference type="InterPro" id="IPR043203">
    <property type="entry name" value="VGCC_Ca_Na"/>
</dbReference>
<keyword evidence="4 6" id="KW-1133">Transmembrane helix</keyword>
<dbReference type="InterPro" id="IPR027359">
    <property type="entry name" value="Volt_channel_dom_sf"/>
</dbReference>
<protein>
    <recommendedName>
        <fullName evidence="8">EF-hand domain-containing protein</fullName>
    </recommendedName>
</protein>